<feature type="transmembrane region" description="Helical" evidence="8">
    <location>
        <begin position="479"/>
        <end position="497"/>
    </location>
</feature>
<dbReference type="InParanoid" id="E9FUH7"/>
<evidence type="ECO:0000313" key="11">
    <source>
        <dbReference type="Proteomes" id="UP000000305"/>
    </source>
</evidence>
<dbReference type="PANTHER" id="PTHR14319">
    <property type="entry name" value="FIVE-SPAN TRANSMEMBRANE PROTEIN M83"/>
    <property type="match status" value="1"/>
</dbReference>
<feature type="disulfide bond" evidence="7">
    <location>
        <begin position="369"/>
        <end position="378"/>
    </location>
</feature>
<dbReference type="eggNOG" id="ENOG502QQ7Q">
    <property type="taxonomic scope" value="Eukaryota"/>
</dbReference>
<dbReference type="AlphaFoldDB" id="E9FUH7"/>
<keyword evidence="4 8" id="KW-0812">Transmembrane</keyword>
<feature type="transmembrane region" description="Helical" evidence="8">
    <location>
        <begin position="540"/>
        <end position="558"/>
    </location>
</feature>
<dbReference type="GO" id="GO:0005886">
    <property type="term" value="C:plasma membrane"/>
    <property type="evidence" value="ECO:0007669"/>
    <property type="project" value="UniProtKB-SubCell"/>
</dbReference>
<dbReference type="KEGG" id="dpx:DAPPUDRAFT_311054"/>
<feature type="transmembrane region" description="Helical" evidence="8">
    <location>
        <begin position="455"/>
        <end position="472"/>
    </location>
</feature>
<feature type="transmembrane region" description="Helical" evidence="8">
    <location>
        <begin position="503"/>
        <end position="520"/>
    </location>
</feature>
<evidence type="ECO:0000256" key="5">
    <source>
        <dbReference type="ARBA" id="ARBA00022989"/>
    </source>
</evidence>
<dbReference type="PROSITE" id="PS00022">
    <property type="entry name" value="EGF_1"/>
    <property type="match status" value="1"/>
</dbReference>
<dbReference type="EMBL" id="GL732525">
    <property type="protein sequence ID" value="EFX88731.1"/>
    <property type="molecule type" value="Genomic_DNA"/>
</dbReference>
<organism evidence="10 11">
    <name type="scientific">Daphnia pulex</name>
    <name type="common">Water flea</name>
    <dbReference type="NCBI Taxonomy" id="6669"/>
    <lineage>
        <taxon>Eukaryota</taxon>
        <taxon>Metazoa</taxon>
        <taxon>Ecdysozoa</taxon>
        <taxon>Arthropoda</taxon>
        <taxon>Crustacea</taxon>
        <taxon>Branchiopoda</taxon>
        <taxon>Diplostraca</taxon>
        <taxon>Cladocera</taxon>
        <taxon>Anomopoda</taxon>
        <taxon>Daphniidae</taxon>
        <taxon>Daphnia</taxon>
    </lineage>
</organism>
<dbReference type="Proteomes" id="UP000000305">
    <property type="component" value="Unassembled WGS sequence"/>
</dbReference>
<evidence type="ECO:0000259" key="9">
    <source>
        <dbReference type="PROSITE" id="PS50026"/>
    </source>
</evidence>
<feature type="transmembrane region" description="Helical" evidence="8">
    <location>
        <begin position="416"/>
        <end position="435"/>
    </location>
</feature>
<keyword evidence="3" id="KW-1003">Cell membrane</keyword>
<keyword evidence="5 8" id="KW-1133">Transmembrane helix</keyword>
<feature type="transmembrane region" description="Helical" evidence="8">
    <location>
        <begin position="388"/>
        <end position="409"/>
    </location>
</feature>
<dbReference type="PhylomeDB" id="E9FUH7"/>
<dbReference type="HOGENOM" id="CLU_451497_0_0_1"/>
<feature type="transmembrane region" description="Helical" evidence="8">
    <location>
        <begin position="564"/>
        <end position="584"/>
    </location>
</feature>
<keyword evidence="11" id="KW-1185">Reference proteome</keyword>
<proteinExistence type="inferred from homology"/>
<keyword evidence="6 8" id="KW-0472">Membrane</keyword>
<dbReference type="PROSITE" id="PS01186">
    <property type="entry name" value="EGF_2"/>
    <property type="match status" value="1"/>
</dbReference>
<keyword evidence="7" id="KW-1015">Disulfide bond</keyword>
<evidence type="ECO:0000256" key="7">
    <source>
        <dbReference type="PROSITE-ProRule" id="PRU00076"/>
    </source>
</evidence>
<comment type="subcellular location">
    <subcellularLocation>
        <location evidence="1">Cell membrane</location>
        <topology evidence="1">Multi-pass membrane protein</topology>
    </subcellularLocation>
</comment>
<keyword evidence="7" id="KW-0245">EGF-like domain</keyword>
<sequence>MDTINGNKLSKSNMTVLSNSYWILMFSCLFILAGQLLFVKSDVIQEFLPRGVSAYGDGLENGQLLHIPLGDVNQSLLFTYFANVTKGCSWTNVTLFLRHDGLPIVNVFNASYPNFTWVYQPIDYEENFLGDGLQQRLTIHPRQPSSVIFGVVFFLEDAARIQQQGLTKSCTTLFWGRVETLPLNVSSISVDRVDETAAKLVRKNYVQPLSAKWVLDHNKGDDNISANTESILDLKSSDIPTFLSWTILSPTDIGGTLQVDIKFNQDERNSSVFGYLAFGTQENPNRTQFSANSSEVIPKATIIVPYPLAGVWYLSLFANCTEWNESDCQRNISVKVQISLSPCKEGACGPHGRCIQYFSAGLIYSACVCSSGFAGWSCSDGSNALSTAILLTSVLLLTLSNLFFIPAIFLAFRRGFYSQCLLYFVTMFFSSFYHACDQPEFNFCLMPYTVLQFGDFYSALTSVWLTAFIVANPSVSEEISSAMCIGGAVGIAMAVHYNPTSLASFTIPIVCGLGLIAICWTRQSCQMHKCYPGKSYCLKAVLPCLLFSIVGLVCFAFLETEDNYFYVHSIWHISIALAIVFVIPPEGKKFDITKPPSIDHEPLSL</sequence>
<evidence type="ECO:0000256" key="4">
    <source>
        <dbReference type="ARBA" id="ARBA00022692"/>
    </source>
</evidence>
<dbReference type="STRING" id="6669.E9FUH7"/>
<feature type="domain" description="EGF-like" evidence="9">
    <location>
        <begin position="339"/>
        <end position="379"/>
    </location>
</feature>
<gene>
    <name evidence="10" type="ORF">DAPPUDRAFT_311054</name>
</gene>
<comment type="similarity">
    <text evidence="2">Belongs to the TMEM8 family.</text>
</comment>
<feature type="transmembrane region" description="Helical" evidence="8">
    <location>
        <begin position="20"/>
        <end position="39"/>
    </location>
</feature>
<name>E9FUH7_DAPPU</name>
<dbReference type="PANTHER" id="PTHR14319:SF3">
    <property type="entry name" value="TRANSMEMBRANE PROTEIN-LIKE PROTEIN"/>
    <property type="match status" value="1"/>
</dbReference>
<reference evidence="10 11" key="1">
    <citation type="journal article" date="2011" name="Science">
        <title>The ecoresponsive genome of Daphnia pulex.</title>
        <authorList>
            <person name="Colbourne J.K."/>
            <person name="Pfrender M.E."/>
            <person name="Gilbert D."/>
            <person name="Thomas W.K."/>
            <person name="Tucker A."/>
            <person name="Oakley T.H."/>
            <person name="Tokishita S."/>
            <person name="Aerts A."/>
            <person name="Arnold G.J."/>
            <person name="Basu M.K."/>
            <person name="Bauer D.J."/>
            <person name="Caceres C.E."/>
            <person name="Carmel L."/>
            <person name="Casola C."/>
            <person name="Choi J.H."/>
            <person name="Detter J.C."/>
            <person name="Dong Q."/>
            <person name="Dusheyko S."/>
            <person name="Eads B.D."/>
            <person name="Frohlich T."/>
            <person name="Geiler-Samerotte K.A."/>
            <person name="Gerlach D."/>
            <person name="Hatcher P."/>
            <person name="Jogdeo S."/>
            <person name="Krijgsveld J."/>
            <person name="Kriventseva E.V."/>
            <person name="Kultz D."/>
            <person name="Laforsch C."/>
            <person name="Lindquist E."/>
            <person name="Lopez J."/>
            <person name="Manak J.R."/>
            <person name="Muller J."/>
            <person name="Pangilinan J."/>
            <person name="Patwardhan R.P."/>
            <person name="Pitluck S."/>
            <person name="Pritham E.J."/>
            <person name="Rechtsteiner A."/>
            <person name="Rho M."/>
            <person name="Rogozin I.B."/>
            <person name="Sakarya O."/>
            <person name="Salamov A."/>
            <person name="Schaack S."/>
            <person name="Shapiro H."/>
            <person name="Shiga Y."/>
            <person name="Skalitzky C."/>
            <person name="Smith Z."/>
            <person name="Souvorov A."/>
            <person name="Sung W."/>
            <person name="Tang Z."/>
            <person name="Tsuchiya D."/>
            <person name="Tu H."/>
            <person name="Vos H."/>
            <person name="Wang M."/>
            <person name="Wolf Y.I."/>
            <person name="Yamagata H."/>
            <person name="Yamada T."/>
            <person name="Ye Y."/>
            <person name="Shaw J.R."/>
            <person name="Andrews J."/>
            <person name="Crease T.J."/>
            <person name="Tang H."/>
            <person name="Lucas S.M."/>
            <person name="Robertson H.M."/>
            <person name="Bork P."/>
            <person name="Koonin E.V."/>
            <person name="Zdobnov E.M."/>
            <person name="Grigoriev I.V."/>
            <person name="Lynch M."/>
            <person name="Boore J.L."/>
        </authorList>
    </citation>
    <scope>NUCLEOTIDE SEQUENCE [LARGE SCALE GENOMIC DNA]</scope>
</reference>
<evidence type="ECO:0000256" key="1">
    <source>
        <dbReference type="ARBA" id="ARBA00004651"/>
    </source>
</evidence>
<dbReference type="Pfam" id="PF12036">
    <property type="entry name" value="DUF3522"/>
    <property type="match status" value="1"/>
</dbReference>
<protein>
    <recommendedName>
        <fullName evidence="9">EGF-like domain-containing protein</fullName>
    </recommendedName>
</protein>
<dbReference type="TCDB" id="1.N.2.1.5">
    <property type="family name" value="the myoblast fusion complex (mfc) family"/>
</dbReference>
<dbReference type="PROSITE" id="PS50026">
    <property type="entry name" value="EGF_3"/>
    <property type="match status" value="1"/>
</dbReference>
<evidence type="ECO:0000256" key="8">
    <source>
        <dbReference type="SAM" id="Phobius"/>
    </source>
</evidence>
<evidence type="ECO:0000256" key="3">
    <source>
        <dbReference type="ARBA" id="ARBA00022475"/>
    </source>
</evidence>
<accession>E9FUH7</accession>
<evidence type="ECO:0000313" key="10">
    <source>
        <dbReference type="EMBL" id="EFX88731.1"/>
    </source>
</evidence>
<dbReference type="OrthoDB" id="69646at2759"/>
<evidence type="ECO:0000256" key="6">
    <source>
        <dbReference type="ARBA" id="ARBA00023136"/>
    </source>
</evidence>
<evidence type="ECO:0000256" key="2">
    <source>
        <dbReference type="ARBA" id="ARBA00005542"/>
    </source>
</evidence>
<dbReference type="InterPro" id="IPR000742">
    <property type="entry name" value="EGF"/>
</dbReference>
<dbReference type="InterPro" id="IPR021910">
    <property type="entry name" value="NGX6/PGAP6/MYMK"/>
</dbReference>
<comment type="caution">
    <text evidence="7">Lacks conserved residue(s) required for the propagation of feature annotation.</text>
</comment>